<gene>
    <name evidence="2" type="ORF">CINF_0110</name>
</gene>
<reference evidence="2 3" key="1">
    <citation type="submission" date="2020-02" db="EMBL/GenBank/DDBJ databases">
        <title>Complete genome sequence of the novel Campylobacter species Candidatus Campylobacter infans.</title>
        <authorList>
            <person name="Duim B."/>
            <person name="Zomer A."/>
            <person name="van der Graaf L."/>
            <person name="Wagenaar J."/>
        </authorList>
    </citation>
    <scope>NUCLEOTIDE SEQUENCE [LARGE SCALE GENOMIC DNA]</scope>
    <source>
        <strain evidence="2 3">19S00001</strain>
    </source>
</reference>
<proteinExistence type="predicted"/>
<dbReference type="KEGG" id="cinf:CINF_0110"/>
<dbReference type="Gene3D" id="3.40.30.10">
    <property type="entry name" value="Glutaredoxin"/>
    <property type="match status" value="1"/>
</dbReference>
<protein>
    <submittedName>
        <fullName evidence="2">Protein disulfide isomerase, DsbG family</fullName>
    </submittedName>
</protein>
<dbReference type="Proteomes" id="UP000509414">
    <property type="component" value="Chromosome"/>
</dbReference>
<keyword evidence="1" id="KW-0732">Signal</keyword>
<keyword evidence="2" id="KW-0413">Isomerase</keyword>
<dbReference type="PROSITE" id="PS51257">
    <property type="entry name" value="PROKAR_LIPOPROTEIN"/>
    <property type="match status" value="1"/>
</dbReference>
<keyword evidence="3" id="KW-1185">Reference proteome</keyword>
<accession>A0A7H9CEY3</accession>
<feature type="signal peptide" evidence="1">
    <location>
        <begin position="1"/>
        <end position="20"/>
    </location>
</feature>
<feature type="chain" id="PRO_5028827434" evidence="1">
    <location>
        <begin position="21"/>
        <end position="250"/>
    </location>
</feature>
<organism evidence="2 3">
    <name type="scientific">Candidatus Campylobacter infans</name>
    <dbReference type="NCBI Taxonomy" id="2561898"/>
    <lineage>
        <taxon>Bacteria</taxon>
        <taxon>Pseudomonadati</taxon>
        <taxon>Campylobacterota</taxon>
        <taxon>Epsilonproteobacteria</taxon>
        <taxon>Campylobacterales</taxon>
        <taxon>Campylobacteraceae</taxon>
        <taxon>Campylobacter</taxon>
    </lineage>
</organism>
<dbReference type="SUPFAM" id="SSF52833">
    <property type="entry name" value="Thioredoxin-like"/>
    <property type="match status" value="1"/>
</dbReference>
<dbReference type="AlphaFoldDB" id="A0A7H9CEY3"/>
<sequence>MKKLIVGSLFASIACSAAFAAISDDEIIASFPPIAQGVNISVEKREKLENTAFEKIVILLKKDDQEYRQIMFSDGKYLFPDIIDTAAKRSYASEFRAEQEKILMSAGYENLAKLLKTYPKNKIVSLGKDKKKPVKVIFTDPLCPYCKQEMKNIHERLKEANLRLIFAPIPSHGEEAVAKSISIQKEARKAKKDSEIIAILEKYYADDSVPASNISTDEIEKEKMLIDSIFATGAIRGVPAIIDGKDIDVK</sequence>
<evidence type="ECO:0000313" key="2">
    <source>
        <dbReference type="EMBL" id="QLI04663.1"/>
    </source>
</evidence>
<dbReference type="GO" id="GO:0016853">
    <property type="term" value="F:isomerase activity"/>
    <property type="evidence" value="ECO:0007669"/>
    <property type="project" value="UniProtKB-KW"/>
</dbReference>
<evidence type="ECO:0000313" key="3">
    <source>
        <dbReference type="Proteomes" id="UP000509414"/>
    </source>
</evidence>
<evidence type="ECO:0000256" key="1">
    <source>
        <dbReference type="SAM" id="SignalP"/>
    </source>
</evidence>
<dbReference type="InterPro" id="IPR036249">
    <property type="entry name" value="Thioredoxin-like_sf"/>
</dbReference>
<dbReference type="EMBL" id="CP049075">
    <property type="protein sequence ID" value="QLI04663.1"/>
    <property type="molecule type" value="Genomic_DNA"/>
</dbReference>
<name>A0A7H9CEY3_9BACT</name>
<dbReference type="RefSeq" id="WP_179975351.1">
    <property type="nucleotide sequence ID" value="NZ_CP049075.1"/>
</dbReference>